<evidence type="ECO:0000313" key="1">
    <source>
        <dbReference type="EMBL" id="ASF42329.1"/>
    </source>
</evidence>
<gene>
    <name evidence="1" type="ORF">CBG49_04095</name>
</gene>
<dbReference type="AlphaFoldDB" id="A0A1Z4BM19"/>
<evidence type="ECO:0000313" key="2">
    <source>
        <dbReference type="Proteomes" id="UP000197007"/>
    </source>
</evidence>
<dbReference type="KEGG" id="capn:CBG49_04095"/>
<dbReference type="Proteomes" id="UP000197007">
    <property type="component" value="Chromosome"/>
</dbReference>
<dbReference type="EMBL" id="CP022022">
    <property type="protein sequence ID" value="ASF42329.1"/>
    <property type="molecule type" value="Genomic_DNA"/>
</dbReference>
<sequence>MKNLGDIQWIFAKTDNIRDFDVLKSKVLQALKTADGKPIKELEKLFENKSFGDKIKVWMDTKKEIKSDSFLGWLDNSDNFYKFFEIAD</sequence>
<dbReference type="RefSeq" id="WP_088593493.1">
    <property type="nucleotide sequence ID" value="NZ_CP022022.1"/>
</dbReference>
<proteinExistence type="predicted"/>
<keyword evidence="2" id="KW-1185">Reference proteome</keyword>
<protein>
    <submittedName>
        <fullName evidence="1">Uncharacterized protein</fullName>
    </submittedName>
</protein>
<name>A0A1Z4BM19_9FLAO</name>
<reference evidence="2" key="1">
    <citation type="submission" date="2017-06" db="EMBL/GenBank/DDBJ databases">
        <title>Complete genome sequence of Capnocytophaga sp. KCOM 1579 (=ChDC OS43) isolated from a human refractory periapical abscess lesion.</title>
        <authorList>
            <person name="Kook J.-K."/>
            <person name="Park S.-N."/>
            <person name="Lim Y.K."/>
            <person name="Roh H."/>
        </authorList>
    </citation>
    <scope>NUCLEOTIDE SEQUENCE [LARGE SCALE GENOMIC DNA]</scope>
    <source>
        <strain evidence="2">ChDC OS43</strain>
    </source>
</reference>
<organism evidence="1 2">
    <name type="scientific">Capnocytophaga endodontalis</name>
    <dbReference type="NCBI Taxonomy" id="2708117"/>
    <lineage>
        <taxon>Bacteria</taxon>
        <taxon>Pseudomonadati</taxon>
        <taxon>Bacteroidota</taxon>
        <taxon>Flavobacteriia</taxon>
        <taxon>Flavobacteriales</taxon>
        <taxon>Flavobacteriaceae</taxon>
        <taxon>Capnocytophaga</taxon>
    </lineage>
</organism>
<accession>A0A1Z4BM19</accession>